<gene>
    <name evidence="2" type="ORF">ABZ071_28525</name>
</gene>
<comment type="caution">
    <text evidence="2">The sequence shown here is derived from an EMBL/GenBank/DDBJ whole genome shotgun (WGS) entry which is preliminary data.</text>
</comment>
<evidence type="ECO:0000256" key="1">
    <source>
        <dbReference type="SAM" id="MobiDB-lite"/>
    </source>
</evidence>
<accession>A0ABV2VSK0</accession>
<feature type="region of interest" description="Disordered" evidence="1">
    <location>
        <begin position="130"/>
        <end position="162"/>
    </location>
</feature>
<name>A0ABV2VSK0_9ACTN</name>
<evidence type="ECO:0000313" key="3">
    <source>
        <dbReference type="Proteomes" id="UP001550348"/>
    </source>
</evidence>
<organism evidence="2 3">
    <name type="scientific">Micromonospora fulviviridis</name>
    <dbReference type="NCBI Taxonomy" id="47860"/>
    <lineage>
        <taxon>Bacteria</taxon>
        <taxon>Bacillati</taxon>
        <taxon>Actinomycetota</taxon>
        <taxon>Actinomycetes</taxon>
        <taxon>Micromonosporales</taxon>
        <taxon>Micromonosporaceae</taxon>
        <taxon>Micromonospora</taxon>
    </lineage>
</organism>
<feature type="region of interest" description="Disordered" evidence="1">
    <location>
        <begin position="1"/>
        <end position="25"/>
    </location>
</feature>
<evidence type="ECO:0000313" key="2">
    <source>
        <dbReference type="EMBL" id="MEU0155769.1"/>
    </source>
</evidence>
<proteinExistence type="predicted"/>
<dbReference type="Proteomes" id="UP001550348">
    <property type="component" value="Unassembled WGS sequence"/>
</dbReference>
<keyword evidence="3" id="KW-1185">Reference proteome</keyword>
<feature type="compositionally biased region" description="Low complexity" evidence="1">
    <location>
        <begin position="134"/>
        <end position="153"/>
    </location>
</feature>
<reference evidence="2 3" key="1">
    <citation type="submission" date="2024-06" db="EMBL/GenBank/DDBJ databases">
        <title>The Natural Products Discovery Center: Release of the First 8490 Sequenced Strains for Exploring Actinobacteria Biosynthetic Diversity.</title>
        <authorList>
            <person name="Kalkreuter E."/>
            <person name="Kautsar S.A."/>
            <person name="Yang D."/>
            <person name="Bader C.D."/>
            <person name="Teijaro C.N."/>
            <person name="Fluegel L."/>
            <person name="Davis C.M."/>
            <person name="Simpson J.R."/>
            <person name="Lauterbach L."/>
            <person name="Steele A.D."/>
            <person name="Gui C."/>
            <person name="Meng S."/>
            <person name="Li G."/>
            <person name="Viehrig K."/>
            <person name="Ye F."/>
            <person name="Su P."/>
            <person name="Kiefer A.F."/>
            <person name="Nichols A."/>
            <person name="Cepeda A.J."/>
            <person name="Yan W."/>
            <person name="Fan B."/>
            <person name="Jiang Y."/>
            <person name="Adhikari A."/>
            <person name="Zheng C.-J."/>
            <person name="Schuster L."/>
            <person name="Cowan T.M."/>
            <person name="Smanski M.J."/>
            <person name="Chevrette M.G."/>
            <person name="De Carvalho L.P.S."/>
            <person name="Shen B."/>
        </authorList>
    </citation>
    <scope>NUCLEOTIDE SEQUENCE [LARGE SCALE GENOMIC DNA]</scope>
    <source>
        <strain evidence="2 3">NPDC006286</strain>
    </source>
</reference>
<sequence>MRDDVEAGKGSASAAESGAATTLSGPGQRALLADLCDGVGTGLAARMLAWQDFVHRSTMVLAPPLAGWAVTVGGPFRLLWAEAAGVALGAALLLTVRGTAAPRAGERAAGAPALRHVLARHPEVRRALTMTGVAASPGSPSPSGWPSSAPRRAGPGCSSRPA</sequence>
<protein>
    <submittedName>
        <fullName evidence="2">Uncharacterized protein</fullName>
    </submittedName>
</protein>
<dbReference type="RefSeq" id="WP_355667335.1">
    <property type="nucleotide sequence ID" value="NZ_JBEXRX010000127.1"/>
</dbReference>
<feature type="compositionally biased region" description="Low complexity" evidence="1">
    <location>
        <begin position="8"/>
        <end position="25"/>
    </location>
</feature>
<dbReference type="EMBL" id="JBEXRX010000127">
    <property type="protein sequence ID" value="MEU0155769.1"/>
    <property type="molecule type" value="Genomic_DNA"/>
</dbReference>